<dbReference type="InterPro" id="IPR000866">
    <property type="entry name" value="AhpC/TSA"/>
</dbReference>
<keyword evidence="2" id="KW-0201">Cytochrome c-type biogenesis</keyword>
<dbReference type="Proteomes" id="UP000019275">
    <property type="component" value="Unassembled WGS sequence"/>
</dbReference>
<proteinExistence type="predicted"/>
<evidence type="ECO:0000256" key="4">
    <source>
        <dbReference type="ARBA" id="ARBA00023284"/>
    </source>
</evidence>
<dbReference type="PANTHER" id="PTHR42852">
    <property type="entry name" value="THIOL:DISULFIDE INTERCHANGE PROTEIN DSBE"/>
    <property type="match status" value="1"/>
</dbReference>
<evidence type="ECO:0000313" key="7">
    <source>
        <dbReference type="Proteomes" id="UP000019275"/>
    </source>
</evidence>
<keyword evidence="3" id="KW-1015">Disulfide bond</keyword>
<dbReference type="EMBL" id="ARZX01000004">
    <property type="protein sequence ID" value="EWH14424.1"/>
    <property type="molecule type" value="Genomic_DNA"/>
</dbReference>
<dbReference type="Pfam" id="PF14289">
    <property type="entry name" value="DUF4369"/>
    <property type="match status" value="1"/>
</dbReference>
<name>A0ABN0RR57_9FLAO</name>
<dbReference type="PROSITE" id="PS51257">
    <property type="entry name" value="PROKAR_LIPOPROTEIN"/>
    <property type="match status" value="1"/>
</dbReference>
<dbReference type="RefSeq" id="WP_051456046.1">
    <property type="nucleotide sequence ID" value="NZ_ARZX01000004.1"/>
</dbReference>
<dbReference type="Gene3D" id="3.40.30.10">
    <property type="entry name" value="Glutaredoxin"/>
    <property type="match status" value="1"/>
</dbReference>
<evidence type="ECO:0000256" key="3">
    <source>
        <dbReference type="ARBA" id="ARBA00023157"/>
    </source>
</evidence>
<dbReference type="InterPro" id="IPR013766">
    <property type="entry name" value="Thioredoxin_domain"/>
</dbReference>
<gene>
    <name evidence="6" type="ORF">KLA_05366</name>
</gene>
<evidence type="ECO:0000259" key="5">
    <source>
        <dbReference type="PROSITE" id="PS51352"/>
    </source>
</evidence>
<evidence type="ECO:0000256" key="1">
    <source>
        <dbReference type="ARBA" id="ARBA00004196"/>
    </source>
</evidence>
<dbReference type="InterPro" id="IPR050553">
    <property type="entry name" value="Thioredoxin_ResA/DsbE_sf"/>
</dbReference>
<sequence>MRTLKIIIPMLVAIVALTSCNHKEKKEDLSFSINGTNWEKYEGHTLDIVVLDTSVSRTHSVAEKVVIKDGKFKVSDTLKNVRNAFFGLYNPNGDFVYKQEFILEPGTIEFVLKDKEKKAKVNGGKYNKLIYGFLEDDTVYKTKEKKIADYAANVTQESYKIDSIAKKYMSLSKSLSDYKRSKFLAIYNGQDTLAKLLVFQKLGYTDDLEKDIAMLETKFGKDNPEIENIRRVYKGKRERTAAIKTVGIGSVVKDFTAKNIEGKEFKLSNVLKDNDYVLVEFWASWCGPCRAEIPHMKKAYKNFSNKGFEIVSFSLDHEKERWVKASKEEELPWINIGDLLAHKSAVVKMYGVSGIPANFLVDKTGTIIAKDLRQEKLDKKLEELLTK</sequence>
<evidence type="ECO:0000256" key="2">
    <source>
        <dbReference type="ARBA" id="ARBA00022748"/>
    </source>
</evidence>
<dbReference type="PROSITE" id="PS51352">
    <property type="entry name" value="THIOREDOXIN_2"/>
    <property type="match status" value="1"/>
</dbReference>
<dbReference type="PANTHER" id="PTHR42852:SF6">
    <property type="entry name" value="THIOL:DISULFIDE INTERCHANGE PROTEIN DSBE"/>
    <property type="match status" value="1"/>
</dbReference>
<dbReference type="InterPro" id="IPR036249">
    <property type="entry name" value="Thioredoxin-like_sf"/>
</dbReference>
<dbReference type="InterPro" id="IPR025380">
    <property type="entry name" value="DUF4369"/>
</dbReference>
<dbReference type="PROSITE" id="PS00194">
    <property type="entry name" value="THIOREDOXIN_1"/>
    <property type="match status" value="1"/>
</dbReference>
<comment type="caution">
    <text evidence="6">The sequence shown here is derived from an EMBL/GenBank/DDBJ whole genome shotgun (WGS) entry which is preliminary data.</text>
</comment>
<keyword evidence="4" id="KW-0676">Redox-active center</keyword>
<dbReference type="CDD" id="cd02966">
    <property type="entry name" value="TlpA_like_family"/>
    <property type="match status" value="1"/>
</dbReference>
<comment type="subcellular location">
    <subcellularLocation>
        <location evidence="1">Cell envelope</location>
    </subcellularLocation>
</comment>
<feature type="domain" description="Thioredoxin" evidence="5">
    <location>
        <begin position="246"/>
        <end position="387"/>
    </location>
</feature>
<protein>
    <submittedName>
        <fullName evidence="6">Alkyl hydroperoxide reductase</fullName>
    </submittedName>
</protein>
<accession>A0ABN0RR57</accession>
<dbReference type="SUPFAM" id="SSF52833">
    <property type="entry name" value="Thioredoxin-like"/>
    <property type="match status" value="1"/>
</dbReference>
<dbReference type="InterPro" id="IPR017937">
    <property type="entry name" value="Thioredoxin_CS"/>
</dbReference>
<evidence type="ECO:0000313" key="6">
    <source>
        <dbReference type="EMBL" id="EWH14424.1"/>
    </source>
</evidence>
<reference evidence="6 7" key="1">
    <citation type="journal article" date="2014" name="Genome Announc.">
        <title>Draft Genome Sequence of the Carrageenan-Degrading Bacterium Cellulophaga sp. Strain KL-A, Isolated from Decaying Marine Algae.</title>
        <authorList>
            <person name="Shan D."/>
            <person name="Ying J."/>
            <person name="Li X."/>
            <person name="Gao Z."/>
            <person name="Wei G."/>
            <person name="Shao Z."/>
        </authorList>
    </citation>
    <scope>NUCLEOTIDE SEQUENCE [LARGE SCALE GENOMIC DNA]</scope>
    <source>
        <strain evidence="6 7">KL-A</strain>
    </source>
</reference>
<dbReference type="Pfam" id="PF00578">
    <property type="entry name" value="AhpC-TSA"/>
    <property type="match status" value="1"/>
</dbReference>
<keyword evidence="7" id="KW-1185">Reference proteome</keyword>
<organism evidence="6 7">
    <name type="scientific">Cellulophaga geojensis KL-A</name>
    <dbReference type="NCBI Taxonomy" id="1328323"/>
    <lineage>
        <taxon>Bacteria</taxon>
        <taxon>Pseudomonadati</taxon>
        <taxon>Bacteroidota</taxon>
        <taxon>Flavobacteriia</taxon>
        <taxon>Flavobacteriales</taxon>
        <taxon>Flavobacteriaceae</taxon>
        <taxon>Cellulophaga</taxon>
    </lineage>
</organism>